<evidence type="ECO:0000256" key="2">
    <source>
        <dbReference type="ARBA" id="ARBA00022475"/>
    </source>
</evidence>
<feature type="transmembrane region" description="Helical" evidence="6">
    <location>
        <begin position="380"/>
        <end position="399"/>
    </location>
</feature>
<reference evidence="7 8" key="1">
    <citation type="submission" date="2015-05" db="EMBL/GenBank/DDBJ databases">
        <authorList>
            <person name="Wang D.B."/>
            <person name="Wang M."/>
        </authorList>
    </citation>
    <scope>NUCLEOTIDE SEQUENCE [LARGE SCALE GENOMIC DNA]</scope>
    <source>
        <strain evidence="7 8">IMCC 12053</strain>
    </source>
</reference>
<dbReference type="Pfam" id="PF13440">
    <property type="entry name" value="Polysacc_synt_3"/>
    <property type="match status" value="1"/>
</dbReference>
<feature type="transmembrane region" description="Helical" evidence="6">
    <location>
        <begin position="169"/>
        <end position="187"/>
    </location>
</feature>
<evidence type="ECO:0000313" key="8">
    <source>
        <dbReference type="Proteomes" id="UP000064920"/>
    </source>
</evidence>
<evidence type="ECO:0000256" key="3">
    <source>
        <dbReference type="ARBA" id="ARBA00022692"/>
    </source>
</evidence>
<evidence type="ECO:0000256" key="6">
    <source>
        <dbReference type="SAM" id="Phobius"/>
    </source>
</evidence>
<dbReference type="PATRIC" id="fig|1397108.4.peg.18"/>
<keyword evidence="8" id="KW-1185">Reference proteome</keyword>
<organism evidence="7 8">
    <name type="scientific">Celeribacter marinus</name>
    <dbReference type="NCBI Taxonomy" id="1397108"/>
    <lineage>
        <taxon>Bacteria</taxon>
        <taxon>Pseudomonadati</taxon>
        <taxon>Pseudomonadota</taxon>
        <taxon>Alphaproteobacteria</taxon>
        <taxon>Rhodobacterales</taxon>
        <taxon>Roseobacteraceae</taxon>
        <taxon>Celeribacter</taxon>
    </lineage>
</organism>
<dbReference type="STRING" id="1397108.IMCC12053_18"/>
<feature type="transmembrane region" description="Helical" evidence="6">
    <location>
        <begin position="193"/>
        <end position="212"/>
    </location>
</feature>
<keyword evidence="5 6" id="KW-0472">Membrane</keyword>
<dbReference type="EMBL" id="CP012023">
    <property type="protein sequence ID" value="ALI53968.1"/>
    <property type="molecule type" value="Genomic_DNA"/>
</dbReference>
<dbReference type="PANTHER" id="PTHR30250">
    <property type="entry name" value="PST FAMILY PREDICTED COLANIC ACID TRANSPORTER"/>
    <property type="match status" value="1"/>
</dbReference>
<evidence type="ECO:0000256" key="1">
    <source>
        <dbReference type="ARBA" id="ARBA00004651"/>
    </source>
</evidence>
<feature type="transmembrane region" description="Helical" evidence="6">
    <location>
        <begin position="136"/>
        <end position="157"/>
    </location>
</feature>
<feature type="transmembrane region" description="Helical" evidence="6">
    <location>
        <begin position="31"/>
        <end position="56"/>
    </location>
</feature>
<accession>A0A0P0A846</accession>
<dbReference type="PANTHER" id="PTHR30250:SF11">
    <property type="entry name" value="O-ANTIGEN TRANSPORTER-RELATED"/>
    <property type="match status" value="1"/>
</dbReference>
<dbReference type="GO" id="GO:0005886">
    <property type="term" value="C:plasma membrane"/>
    <property type="evidence" value="ECO:0007669"/>
    <property type="project" value="UniProtKB-SubCell"/>
</dbReference>
<sequence length="469" mass="50186">MIRLTEKLRQLARSDEQRVARNRLLSLMQSVVGIGTYFLVMRYVLAVAGLGGVGLWSLTMGFVAFIRVMDLTGAGGLARMVALNPDNERLRSEYVDTVTAFIVALYAVLSMIAYLPLRYAMAGSVAPGTEIIAHALLVWAMISLPLNVAGMAQLSAIDGLGRADIRSMLNIAGFVLYGLLAAILVSSQGILGLAYAQIAQYALLLVASRVVLTRRLPSLRLVPSRFSRKAAGQALHYGFRLQASSIPMSLFDPLTRVVLGRWIGLEALGIYDLSYKLAGNVRTLLQAGMNPFLPEFARLWSTDKAAARAHHAMVSARAIRTVAIAYTVLILATPAFSLFFLSQVSAEFFFSVAVLSLGWGVASVGLATQLFARAAGALRWSIAGQWLLLMLGAALVYLATRSYEFIYVAIAVAIAIATGHMVAFAGETRMLTLTPFGTGKQAITSLAALAGFVAIAALAAGAVVMMGNW</sequence>
<keyword evidence="2" id="KW-1003">Cell membrane</keyword>
<feature type="transmembrane region" description="Helical" evidence="6">
    <location>
        <begin position="323"/>
        <end position="342"/>
    </location>
</feature>
<dbReference type="AlphaFoldDB" id="A0A0P0A846"/>
<evidence type="ECO:0000313" key="7">
    <source>
        <dbReference type="EMBL" id="ALI53968.1"/>
    </source>
</evidence>
<dbReference type="InterPro" id="IPR050833">
    <property type="entry name" value="Poly_Biosynth_Transport"/>
</dbReference>
<feature type="transmembrane region" description="Helical" evidence="6">
    <location>
        <begin position="446"/>
        <end position="466"/>
    </location>
</feature>
<feature type="transmembrane region" description="Helical" evidence="6">
    <location>
        <begin position="348"/>
        <end position="368"/>
    </location>
</feature>
<protein>
    <submittedName>
        <fullName evidence="7">Membrane protein, putative</fullName>
    </submittedName>
</protein>
<comment type="subcellular location">
    <subcellularLocation>
        <location evidence="1">Cell membrane</location>
        <topology evidence="1">Multi-pass membrane protein</topology>
    </subcellularLocation>
</comment>
<name>A0A0P0A846_9RHOB</name>
<feature type="transmembrane region" description="Helical" evidence="6">
    <location>
        <begin position="94"/>
        <end position="116"/>
    </location>
</feature>
<evidence type="ECO:0000256" key="5">
    <source>
        <dbReference type="ARBA" id="ARBA00023136"/>
    </source>
</evidence>
<dbReference type="KEGG" id="cmar:IMCC12053_18"/>
<proteinExistence type="predicted"/>
<dbReference type="Proteomes" id="UP000064920">
    <property type="component" value="Chromosome"/>
</dbReference>
<feature type="transmembrane region" description="Helical" evidence="6">
    <location>
        <begin position="62"/>
        <end position="82"/>
    </location>
</feature>
<feature type="transmembrane region" description="Helical" evidence="6">
    <location>
        <begin position="405"/>
        <end position="425"/>
    </location>
</feature>
<keyword evidence="3 6" id="KW-0812">Transmembrane</keyword>
<gene>
    <name evidence="7" type="ORF">IMCC12053_18</name>
</gene>
<keyword evidence="4 6" id="KW-1133">Transmembrane helix</keyword>
<evidence type="ECO:0000256" key="4">
    <source>
        <dbReference type="ARBA" id="ARBA00022989"/>
    </source>
</evidence>